<reference evidence="1 2" key="1">
    <citation type="submission" date="2016-04" db="EMBL/GenBank/DDBJ databases">
        <authorList>
            <person name="Evans L.H."/>
            <person name="Alamgir A."/>
            <person name="Owens N."/>
            <person name="Weber N.D."/>
            <person name="Virtaneva K."/>
            <person name="Barbian K."/>
            <person name="Babar A."/>
            <person name="Rosenke K."/>
        </authorList>
    </citation>
    <scope>NUCLEOTIDE SEQUENCE [LARGE SCALE GENOMIC DNA]</scope>
    <source>
        <strain evidence="1 2">IFM 0406</strain>
    </source>
</reference>
<protein>
    <submittedName>
        <fullName evidence="1">Uncharacterized protein</fullName>
    </submittedName>
</protein>
<accession>A0A164IJB8</accession>
<name>A0A164IJB8_9NOCA</name>
<organism evidence="1 2">
    <name type="scientific">Nocardia terpenica</name>
    <dbReference type="NCBI Taxonomy" id="455432"/>
    <lineage>
        <taxon>Bacteria</taxon>
        <taxon>Bacillati</taxon>
        <taxon>Actinomycetota</taxon>
        <taxon>Actinomycetes</taxon>
        <taxon>Mycobacteriales</taxon>
        <taxon>Nocardiaceae</taxon>
        <taxon>Nocardia</taxon>
    </lineage>
</organism>
<dbReference type="OrthoDB" id="4543434at2"/>
<evidence type="ECO:0000313" key="2">
    <source>
        <dbReference type="Proteomes" id="UP000076512"/>
    </source>
</evidence>
<gene>
    <name evidence="1" type="ORF">AWN90_08320</name>
</gene>
<proteinExistence type="predicted"/>
<comment type="caution">
    <text evidence="1">The sequence shown here is derived from an EMBL/GenBank/DDBJ whole genome shotgun (WGS) entry which is preliminary data.</text>
</comment>
<dbReference type="EMBL" id="LWGR01000020">
    <property type="protein sequence ID" value="KZM69503.1"/>
    <property type="molecule type" value="Genomic_DNA"/>
</dbReference>
<dbReference type="Proteomes" id="UP000076512">
    <property type="component" value="Unassembled WGS sequence"/>
</dbReference>
<dbReference type="RefSeq" id="WP_067579139.1">
    <property type="nucleotide sequence ID" value="NZ_JABMCZ010000002.1"/>
</dbReference>
<evidence type="ECO:0000313" key="1">
    <source>
        <dbReference type="EMBL" id="KZM69503.1"/>
    </source>
</evidence>
<keyword evidence="2" id="KW-1185">Reference proteome</keyword>
<dbReference type="AlphaFoldDB" id="A0A164IJB8"/>
<dbReference type="STRING" id="455432.AWN90_08320"/>
<sequence>MSPTVAQHHDVKQFRELAGRLASLMQSPDRAGSLNQFVEAVASPDMFTDMLIAYAGRWFNETGGQSVLVDPELFWSLSAPEVRATGGPIAELAACAESSCVAGERCRKMLLVCLLETFAQNQWPLGVTGEQRMTINGIS</sequence>